<evidence type="ECO:0000256" key="1">
    <source>
        <dbReference type="SAM" id="MobiDB-lite"/>
    </source>
</evidence>
<feature type="signal peptide" evidence="2">
    <location>
        <begin position="1"/>
        <end position="23"/>
    </location>
</feature>
<accession>A0ABS4AGE2</accession>
<evidence type="ECO:0000256" key="2">
    <source>
        <dbReference type="SAM" id="SignalP"/>
    </source>
</evidence>
<feature type="compositionally biased region" description="Low complexity" evidence="1">
    <location>
        <begin position="91"/>
        <end position="101"/>
    </location>
</feature>
<keyword evidence="4" id="KW-1185">Reference proteome</keyword>
<feature type="compositionally biased region" description="Polar residues" evidence="1">
    <location>
        <begin position="26"/>
        <end position="45"/>
    </location>
</feature>
<proteinExistence type="predicted"/>
<dbReference type="EMBL" id="JAGIZB010000010">
    <property type="protein sequence ID" value="MBP0445600.1"/>
    <property type="molecule type" value="Genomic_DNA"/>
</dbReference>
<feature type="chain" id="PRO_5046543627" description="Lipoprotein" evidence="2">
    <location>
        <begin position="24"/>
        <end position="121"/>
    </location>
</feature>
<feature type="compositionally biased region" description="Low complexity" evidence="1">
    <location>
        <begin position="60"/>
        <end position="84"/>
    </location>
</feature>
<reference evidence="3 4" key="1">
    <citation type="submission" date="2021-03" db="EMBL/GenBank/DDBJ databases">
        <authorList>
            <person name="So Y."/>
        </authorList>
    </citation>
    <scope>NUCLEOTIDE SEQUENCE [LARGE SCALE GENOMIC DNA]</scope>
    <source>
        <strain evidence="3 4">SSH11</strain>
    </source>
</reference>
<evidence type="ECO:0000313" key="3">
    <source>
        <dbReference type="EMBL" id="MBP0445600.1"/>
    </source>
</evidence>
<dbReference type="Proteomes" id="UP000681594">
    <property type="component" value="Unassembled WGS sequence"/>
</dbReference>
<protein>
    <recommendedName>
        <fullName evidence="5">Lipoprotein</fullName>
    </recommendedName>
</protein>
<name>A0ABS4AGE2_9PROT</name>
<dbReference type="RefSeq" id="WP_209379832.1">
    <property type="nucleotide sequence ID" value="NZ_JAGIZB010000010.1"/>
</dbReference>
<feature type="region of interest" description="Disordered" evidence="1">
    <location>
        <begin position="26"/>
        <end position="121"/>
    </location>
</feature>
<sequence length="121" mass="11490">MQLPSVLRVSAMLACAALLSACADNNMNASSGTPAQPAGTSTSVPSDPGSRANRGGGTGPAASGSAPSGAYNPAVVNDPGSRANRGGGTGAAASGSATSGAYDPAVVNDPGSRSNRGGRMR</sequence>
<comment type="caution">
    <text evidence="3">The sequence shown here is derived from an EMBL/GenBank/DDBJ whole genome shotgun (WGS) entry which is preliminary data.</text>
</comment>
<organism evidence="3 4">
    <name type="scientific">Pararoseomonas baculiformis</name>
    <dbReference type="NCBI Taxonomy" id="2820812"/>
    <lineage>
        <taxon>Bacteria</taxon>
        <taxon>Pseudomonadati</taxon>
        <taxon>Pseudomonadota</taxon>
        <taxon>Alphaproteobacteria</taxon>
        <taxon>Acetobacterales</taxon>
        <taxon>Acetobacteraceae</taxon>
        <taxon>Pararoseomonas</taxon>
    </lineage>
</organism>
<keyword evidence="2" id="KW-0732">Signal</keyword>
<gene>
    <name evidence="3" type="ORF">J8J14_12520</name>
</gene>
<evidence type="ECO:0000313" key="4">
    <source>
        <dbReference type="Proteomes" id="UP000681594"/>
    </source>
</evidence>
<evidence type="ECO:0008006" key="5">
    <source>
        <dbReference type="Google" id="ProtNLM"/>
    </source>
</evidence>